<dbReference type="InterPro" id="IPR057084">
    <property type="entry name" value="Int_N"/>
</dbReference>
<keyword evidence="3 5" id="KW-0238">DNA-binding</keyword>
<dbReference type="CDD" id="cd00796">
    <property type="entry name" value="INT_Rci_Hp1_C"/>
    <property type="match status" value="1"/>
</dbReference>
<dbReference type="Pfam" id="PF24624">
    <property type="entry name" value="Int_N"/>
    <property type="match status" value="1"/>
</dbReference>
<sequence>MPRGEGYLRKRGKNWYFEFMYQGKRYYVKIGNVAKTVAREIANEIRAQVIRGEWIPPKEKNTTFKEVARKYLEWYETRSHARKKAKDIHRYRVEKLVEYFGDYQLQRISYFTVEHYKKKRLQNGVGKDTINKELTVLKSIFNRAKELGLFSGDLPKIEKFRDVENERLRYLTPEEAKKLIDTCPEWLKPAVIFALNTGLRAGEIFSLKWDQVDFKNRKIYIEPTNTKTKKIYKIPMNKTVYELLMKLKEEQKEGGIDHGYVFINSKGEPYSAEWNGYRRAFQTACRKAGIKNFRFHDLRHTFASWVAMKSKDIYAVQKLLHHSDLSMTKRYAHLTDEYLQEVVDSIDFGSISSTG</sequence>
<organism evidence="8 9">
    <name type="scientific">Hydrogenivirga caldilitoris</name>
    <dbReference type="NCBI Taxonomy" id="246264"/>
    <lineage>
        <taxon>Bacteria</taxon>
        <taxon>Pseudomonadati</taxon>
        <taxon>Aquificota</taxon>
        <taxon>Aquificia</taxon>
        <taxon>Aquificales</taxon>
        <taxon>Aquificaceae</taxon>
        <taxon>Hydrogenivirga</taxon>
    </lineage>
</organism>
<evidence type="ECO:0000259" key="6">
    <source>
        <dbReference type="PROSITE" id="PS51898"/>
    </source>
</evidence>
<dbReference type="InterPro" id="IPR011010">
    <property type="entry name" value="DNA_brk_join_enz"/>
</dbReference>
<dbReference type="GO" id="GO:0015074">
    <property type="term" value="P:DNA integration"/>
    <property type="evidence" value="ECO:0007669"/>
    <property type="project" value="UniProtKB-KW"/>
</dbReference>
<dbReference type="InterPro" id="IPR050090">
    <property type="entry name" value="Tyrosine_recombinase_XerCD"/>
</dbReference>
<keyword evidence="9" id="KW-1185">Reference proteome</keyword>
<dbReference type="GO" id="GO:0003677">
    <property type="term" value="F:DNA binding"/>
    <property type="evidence" value="ECO:0007669"/>
    <property type="project" value="UniProtKB-UniRule"/>
</dbReference>
<dbReference type="PANTHER" id="PTHR30349:SF64">
    <property type="entry name" value="PROPHAGE INTEGRASE INTD-RELATED"/>
    <property type="match status" value="1"/>
</dbReference>
<evidence type="ECO:0000256" key="1">
    <source>
        <dbReference type="ARBA" id="ARBA00008857"/>
    </source>
</evidence>
<proteinExistence type="inferred from homology"/>
<accession>A0A497XR24</accession>
<dbReference type="PROSITE" id="PS51898">
    <property type="entry name" value="TYR_RECOMBINASE"/>
    <property type="match status" value="1"/>
</dbReference>
<dbReference type="InterPro" id="IPR010998">
    <property type="entry name" value="Integrase_recombinase_N"/>
</dbReference>
<dbReference type="Gene3D" id="1.10.443.10">
    <property type="entry name" value="Intergrase catalytic core"/>
    <property type="match status" value="1"/>
</dbReference>
<dbReference type="OrthoDB" id="9785687at2"/>
<evidence type="ECO:0000256" key="3">
    <source>
        <dbReference type="ARBA" id="ARBA00023125"/>
    </source>
</evidence>
<dbReference type="InterPro" id="IPR002104">
    <property type="entry name" value="Integrase_catalytic"/>
</dbReference>
<evidence type="ECO:0000256" key="2">
    <source>
        <dbReference type="ARBA" id="ARBA00022908"/>
    </source>
</evidence>
<evidence type="ECO:0000313" key="9">
    <source>
        <dbReference type="Proteomes" id="UP000267841"/>
    </source>
</evidence>
<evidence type="ECO:0000256" key="5">
    <source>
        <dbReference type="PROSITE-ProRule" id="PRU01248"/>
    </source>
</evidence>
<comment type="similarity">
    <text evidence="1">Belongs to the 'phage' integrase family.</text>
</comment>
<keyword evidence="2" id="KW-0229">DNA integration</keyword>
<evidence type="ECO:0000256" key="4">
    <source>
        <dbReference type="ARBA" id="ARBA00023172"/>
    </source>
</evidence>
<evidence type="ECO:0000259" key="7">
    <source>
        <dbReference type="PROSITE" id="PS51900"/>
    </source>
</evidence>
<feature type="domain" description="Tyr recombinase" evidence="6">
    <location>
        <begin position="166"/>
        <end position="344"/>
    </location>
</feature>
<protein>
    <submittedName>
        <fullName evidence="8">Site-specific recombinase XerD</fullName>
    </submittedName>
</protein>
<feature type="domain" description="Core-binding (CB)" evidence="7">
    <location>
        <begin position="62"/>
        <end position="145"/>
    </location>
</feature>
<dbReference type="Gene3D" id="1.10.150.130">
    <property type="match status" value="1"/>
</dbReference>
<gene>
    <name evidence="8" type="ORF">BCF55_0995</name>
</gene>
<dbReference type="Proteomes" id="UP000267841">
    <property type="component" value="Unassembled WGS sequence"/>
</dbReference>
<dbReference type="InterPro" id="IPR044068">
    <property type="entry name" value="CB"/>
</dbReference>
<dbReference type="InterPro" id="IPR013762">
    <property type="entry name" value="Integrase-like_cat_sf"/>
</dbReference>
<reference evidence="8 9" key="1">
    <citation type="submission" date="2018-10" db="EMBL/GenBank/DDBJ databases">
        <title>Genomic Encyclopedia of Archaeal and Bacterial Type Strains, Phase II (KMG-II): from individual species to whole genera.</title>
        <authorList>
            <person name="Goeker M."/>
        </authorList>
    </citation>
    <scope>NUCLEOTIDE SEQUENCE [LARGE SCALE GENOMIC DNA]</scope>
    <source>
        <strain evidence="8 9">DSM 16510</strain>
    </source>
</reference>
<dbReference type="GO" id="GO:0006310">
    <property type="term" value="P:DNA recombination"/>
    <property type="evidence" value="ECO:0007669"/>
    <property type="project" value="UniProtKB-KW"/>
</dbReference>
<dbReference type="AlphaFoldDB" id="A0A497XR24"/>
<dbReference type="Pfam" id="PF00589">
    <property type="entry name" value="Phage_integrase"/>
    <property type="match status" value="1"/>
</dbReference>
<keyword evidence="4" id="KW-0233">DNA recombination</keyword>
<evidence type="ECO:0000313" key="8">
    <source>
        <dbReference type="EMBL" id="RLJ70714.1"/>
    </source>
</evidence>
<dbReference type="EMBL" id="RCCJ01000001">
    <property type="protein sequence ID" value="RLJ70714.1"/>
    <property type="molecule type" value="Genomic_DNA"/>
</dbReference>
<dbReference type="SUPFAM" id="SSF56349">
    <property type="entry name" value="DNA breaking-rejoining enzymes"/>
    <property type="match status" value="1"/>
</dbReference>
<name>A0A497XR24_9AQUI</name>
<dbReference type="PROSITE" id="PS51900">
    <property type="entry name" value="CB"/>
    <property type="match status" value="1"/>
</dbReference>
<dbReference type="RefSeq" id="WP_121010836.1">
    <property type="nucleotide sequence ID" value="NZ_RCCJ01000001.1"/>
</dbReference>
<dbReference type="PANTHER" id="PTHR30349">
    <property type="entry name" value="PHAGE INTEGRASE-RELATED"/>
    <property type="match status" value="1"/>
</dbReference>
<comment type="caution">
    <text evidence="8">The sequence shown here is derived from an EMBL/GenBank/DDBJ whole genome shotgun (WGS) entry which is preliminary data.</text>
</comment>